<name>A0ABQ0LWI6_MYCCL</name>
<evidence type="ECO:0000313" key="2">
    <source>
        <dbReference type="Proteomes" id="UP000815677"/>
    </source>
</evidence>
<dbReference type="EMBL" id="DF849016">
    <property type="protein sequence ID" value="GAT55443.1"/>
    <property type="molecule type" value="Genomic_DNA"/>
</dbReference>
<sequence>MPHHQSASMPRKSVKFSKDVEVVVQGSYPAEKSVPGPANILKDKSSTLWGKLDLALAEDPFLESLNALAALTELSNDAFITMPEGISCINMTLVDATAPAGTPALGKAELRNVITVKDFLLALRRFVRDHPQPSSSNRQATLVDSLRKRDLTWFRGVSGKLLICGSRATPRPCTYFPPLIRRLPTVSLTPLLPITQTYITHTAHAYDSDA</sequence>
<accession>A0ABQ0LWI6</accession>
<reference evidence="1" key="1">
    <citation type="submission" date="2014-09" db="EMBL/GenBank/DDBJ databases">
        <title>Genome sequence of the luminous mushroom Mycena chlorophos for searching fungal bioluminescence genes.</title>
        <authorList>
            <person name="Tanaka Y."/>
            <person name="Kasuga D."/>
            <person name="Oba Y."/>
            <person name="Hase S."/>
            <person name="Sato K."/>
            <person name="Oba Y."/>
            <person name="Sakakibara Y."/>
        </authorList>
    </citation>
    <scope>NUCLEOTIDE SEQUENCE</scope>
</reference>
<keyword evidence="2" id="KW-1185">Reference proteome</keyword>
<gene>
    <name evidence="1" type="ORF">MCHLO_12216</name>
</gene>
<proteinExistence type="predicted"/>
<protein>
    <submittedName>
        <fullName evidence="1">Uncharacterized protein</fullName>
    </submittedName>
</protein>
<evidence type="ECO:0000313" key="1">
    <source>
        <dbReference type="EMBL" id="GAT55443.1"/>
    </source>
</evidence>
<dbReference type="Proteomes" id="UP000815677">
    <property type="component" value="Unassembled WGS sequence"/>
</dbReference>
<organism evidence="1 2">
    <name type="scientific">Mycena chlorophos</name>
    <name type="common">Agaric fungus</name>
    <name type="synonym">Agaricus chlorophos</name>
    <dbReference type="NCBI Taxonomy" id="658473"/>
    <lineage>
        <taxon>Eukaryota</taxon>
        <taxon>Fungi</taxon>
        <taxon>Dikarya</taxon>
        <taxon>Basidiomycota</taxon>
        <taxon>Agaricomycotina</taxon>
        <taxon>Agaricomycetes</taxon>
        <taxon>Agaricomycetidae</taxon>
        <taxon>Agaricales</taxon>
        <taxon>Marasmiineae</taxon>
        <taxon>Mycenaceae</taxon>
        <taxon>Mycena</taxon>
    </lineage>
</organism>